<accession>X0VTB8</accession>
<reference evidence="3" key="1">
    <citation type="journal article" date="2014" name="Front. Microbiol.">
        <title>High frequency of phylogenetically diverse reductive dehalogenase-homologous genes in deep subseafloor sedimentary metagenomes.</title>
        <authorList>
            <person name="Kawai M."/>
            <person name="Futagami T."/>
            <person name="Toyoda A."/>
            <person name="Takaki Y."/>
            <person name="Nishi S."/>
            <person name="Hori S."/>
            <person name="Arai W."/>
            <person name="Tsubouchi T."/>
            <person name="Morono Y."/>
            <person name="Uchiyama I."/>
            <person name="Ito T."/>
            <person name="Fujiyama A."/>
            <person name="Inagaki F."/>
            <person name="Takami H."/>
        </authorList>
    </citation>
    <scope>NUCLEOTIDE SEQUENCE</scope>
    <source>
        <strain evidence="3">Expedition CK06-06</strain>
    </source>
</reference>
<evidence type="ECO:0000256" key="1">
    <source>
        <dbReference type="ARBA" id="ARBA00022729"/>
    </source>
</evidence>
<dbReference type="EMBL" id="BARS01037584">
    <property type="protein sequence ID" value="GAG14392.1"/>
    <property type="molecule type" value="Genomic_DNA"/>
</dbReference>
<dbReference type="AlphaFoldDB" id="X0VTB8"/>
<sequence>MEEEITYAFLLPGSITDSGWNAQMYVSAQSAEAALDIEIQVAYGLGQVEVADVMTEFAEAGTDVIWGHTLQYADAANQVAELYPDSWFIGTTYYQRSFSNVIGVQNHVYQGLYTCGMYAGGLTETGKIAFVGGFEFGT</sequence>
<dbReference type="Pfam" id="PF02608">
    <property type="entry name" value="Bmp"/>
    <property type="match status" value="1"/>
</dbReference>
<organism evidence="3">
    <name type="scientific">marine sediment metagenome</name>
    <dbReference type="NCBI Taxonomy" id="412755"/>
    <lineage>
        <taxon>unclassified sequences</taxon>
        <taxon>metagenomes</taxon>
        <taxon>ecological metagenomes</taxon>
    </lineage>
</organism>
<proteinExistence type="predicted"/>
<keyword evidence="1" id="KW-0732">Signal</keyword>
<dbReference type="InterPro" id="IPR003760">
    <property type="entry name" value="PnrA-like"/>
</dbReference>
<dbReference type="GO" id="GO:0005886">
    <property type="term" value="C:plasma membrane"/>
    <property type="evidence" value="ECO:0007669"/>
    <property type="project" value="InterPro"/>
</dbReference>
<dbReference type="PANTHER" id="PTHR43208">
    <property type="entry name" value="ABC TRANSPORTER SUBSTRATE-BINDING PROTEIN"/>
    <property type="match status" value="1"/>
</dbReference>
<dbReference type="PANTHER" id="PTHR43208:SF1">
    <property type="entry name" value="ABC TRANSPORTER SUBSTRATE-BINDING PROTEIN"/>
    <property type="match status" value="1"/>
</dbReference>
<evidence type="ECO:0000259" key="2">
    <source>
        <dbReference type="Pfam" id="PF02608"/>
    </source>
</evidence>
<protein>
    <recommendedName>
        <fullName evidence="2">ABC transporter substrate-binding protein PnrA-like domain-containing protein</fullName>
    </recommendedName>
</protein>
<name>X0VTB8_9ZZZZ</name>
<feature type="domain" description="ABC transporter substrate-binding protein PnrA-like" evidence="2">
    <location>
        <begin position="7"/>
        <end position="136"/>
    </location>
</feature>
<gene>
    <name evidence="3" type="ORF">S01H1_57617</name>
</gene>
<dbReference type="InterPro" id="IPR052910">
    <property type="entry name" value="ABC-Purine-Binding"/>
</dbReference>
<comment type="caution">
    <text evidence="3">The sequence shown here is derived from an EMBL/GenBank/DDBJ whole genome shotgun (WGS) entry which is preliminary data.</text>
</comment>
<dbReference type="Gene3D" id="3.40.50.2300">
    <property type="match status" value="2"/>
</dbReference>
<evidence type="ECO:0000313" key="3">
    <source>
        <dbReference type="EMBL" id="GAG14392.1"/>
    </source>
</evidence>
<feature type="non-terminal residue" evidence="3">
    <location>
        <position position="138"/>
    </location>
</feature>